<proteinExistence type="predicted"/>
<name>A0A3E2BP38_9BACT</name>
<dbReference type="SUPFAM" id="SSF117396">
    <property type="entry name" value="TM1631-like"/>
    <property type="match status" value="1"/>
</dbReference>
<dbReference type="Pfam" id="PF01904">
    <property type="entry name" value="DUF72"/>
    <property type="match status" value="1"/>
</dbReference>
<dbReference type="InterPro" id="IPR036520">
    <property type="entry name" value="UPF0759_sf"/>
</dbReference>
<protein>
    <recommendedName>
        <fullName evidence="3">DUF72 domain-containing protein</fullName>
    </recommendedName>
</protein>
<sequence length="239" mass="27449">MKIHVGTSGWSYPGWRGRFYPPEIKPPDWLEYYAGHFDTVEINMTFYRSPKPEILHGWAARTPAEFLFTLKANRQITHLKKLQKVEHDLEHLAYLARQLRGKVGCLLYQLPPSLSKDLELLGSFLKILPTGFRQVIEFRHPGWYDPAVYELMSASGAIFCVVSSSRVPPDVVVTAPVAYFRFHGLTGGYRYRYTDEELKKWAEAIRQCGATEAFVYFNNDYQAHAVSNALKLRELLSAT</sequence>
<reference evidence="1 2" key="1">
    <citation type="submission" date="2018-08" db="EMBL/GenBank/DDBJ databases">
        <title>Genome analysis of the thermophilic bacterium of the candidate phylum Aminicenantes from deep subsurface aquifer revealed its physiology and ecological role.</title>
        <authorList>
            <person name="Kadnikov V.V."/>
            <person name="Mardanov A.V."/>
            <person name="Beletsky A.V."/>
            <person name="Karnachuk O.V."/>
            <person name="Ravin N.V."/>
        </authorList>
    </citation>
    <scope>NUCLEOTIDE SEQUENCE [LARGE SCALE GENOMIC DNA]</scope>
    <source>
        <strain evidence="1">BY38</strain>
    </source>
</reference>
<evidence type="ECO:0000313" key="2">
    <source>
        <dbReference type="Proteomes" id="UP000257323"/>
    </source>
</evidence>
<evidence type="ECO:0008006" key="3">
    <source>
        <dbReference type="Google" id="ProtNLM"/>
    </source>
</evidence>
<organism evidence="1 2">
    <name type="scientific">Candidatus Saccharicenans subterraneus</name>
    <dbReference type="NCBI Taxonomy" id="2508984"/>
    <lineage>
        <taxon>Bacteria</taxon>
        <taxon>Candidatus Aminicenantota</taxon>
        <taxon>Candidatus Aminicenantia</taxon>
        <taxon>Candidatus Aminicenantales</taxon>
        <taxon>Candidatus Saccharicenantaceae</taxon>
        <taxon>Candidatus Saccharicenans</taxon>
    </lineage>
</organism>
<dbReference type="Gene3D" id="3.20.20.410">
    <property type="entry name" value="Protein of unknown function UPF0759"/>
    <property type="match status" value="1"/>
</dbReference>
<dbReference type="Proteomes" id="UP000257323">
    <property type="component" value="Unassembled WGS sequence"/>
</dbReference>
<gene>
    <name evidence="1" type="ORF">OP8BY_1639</name>
</gene>
<dbReference type="PANTHER" id="PTHR30348">
    <property type="entry name" value="UNCHARACTERIZED PROTEIN YECE"/>
    <property type="match status" value="1"/>
</dbReference>
<evidence type="ECO:0000313" key="1">
    <source>
        <dbReference type="EMBL" id="RFT16461.1"/>
    </source>
</evidence>
<dbReference type="InterPro" id="IPR002763">
    <property type="entry name" value="DUF72"/>
</dbReference>
<comment type="caution">
    <text evidence="1">The sequence shown here is derived from an EMBL/GenBank/DDBJ whole genome shotgun (WGS) entry which is preliminary data.</text>
</comment>
<dbReference type="PANTHER" id="PTHR30348:SF4">
    <property type="entry name" value="DUF72 DOMAIN-CONTAINING PROTEIN"/>
    <property type="match status" value="1"/>
</dbReference>
<dbReference type="AlphaFoldDB" id="A0A3E2BP38"/>
<dbReference type="EMBL" id="QUAH01000003">
    <property type="protein sequence ID" value="RFT16461.1"/>
    <property type="molecule type" value="Genomic_DNA"/>
</dbReference>
<accession>A0A3E2BP38</accession>